<evidence type="ECO:0000313" key="1">
    <source>
        <dbReference type="EMBL" id="CAB1423747.1"/>
    </source>
</evidence>
<organism evidence="1 2">
    <name type="scientific">Pleuronectes platessa</name>
    <name type="common">European plaice</name>
    <dbReference type="NCBI Taxonomy" id="8262"/>
    <lineage>
        <taxon>Eukaryota</taxon>
        <taxon>Metazoa</taxon>
        <taxon>Chordata</taxon>
        <taxon>Craniata</taxon>
        <taxon>Vertebrata</taxon>
        <taxon>Euteleostomi</taxon>
        <taxon>Actinopterygii</taxon>
        <taxon>Neopterygii</taxon>
        <taxon>Teleostei</taxon>
        <taxon>Neoteleostei</taxon>
        <taxon>Acanthomorphata</taxon>
        <taxon>Carangaria</taxon>
        <taxon>Pleuronectiformes</taxon>
        <taxon>Pleuronectoidei</taxon>
        <taxon>Pleuronectidae</taxon>
        <taxon>Pleuronectes</taxon>
    </lineage>
</organism>
<dbReference type="AlphaFoldDB" id="A0A9N7U480"/>
<proteinExistence type="predicted"/>
<evidence type="ECO:0000313" key="2">
    <source>
        <dbReference type="Proteomes" id="UP001153269"/>
    </source>
</evidence>
<name>A0A9N7U480_PLEPL</name>
<gene>
    <name evidence="1" type="ORF">PLEPLA_LOCUS11668</name>
</gene>
<dbReference type="EMBL" id="CADEAL010000677">
    <property type="protein sequence ID" value="CAB1423747.1"/>
    <property type="molecule type" value="Genomic_DNA"/>
</dbReference>
<dbReference type="Proteomes" id="UP001153269">
    <property type="component" value="Unassembled WGS sequence"/>
</dbReference>
<comment type="caution">
    <text evidence="1">The sequence shown here is derived from an EMBL/GenBank/DDBJ whole genome shotgun (WGS) entry which is preliminary data.</text>
</comment>
<reference evidence="1" key="1">
    <citation type="submission" date="2020-03" db="EMBL/GenBank/DDBJ databases">
        <authorList>
            <person name="Weist P."/>
        </authorList>
    </citation>
    <scope>NUCLEOTIDE SEQUENCE</scope>
</reference>
<protein>
    <submittedName>
        <fullName evidence="1">Uncharacterized protein</fullName>
    </submittedName>
</protein>
<accession>A0A9N7U480</accession>
<keyword evidence="2" id="KW-1185">Reference proteome</keyword>
<sequence length="167" mass="18565">MDWARWAQLAPPALTHLPLTWGFKPPLLVWREAANSLVVSGHAAVELSYQALEFGDVWMPGARRKAKRCLNTPTALQLPHVSAPSEGRHLSLAFLVPVVTAELVSPVRRSSGTREADEKTAAAVFDMKLRQYAMLETFERQIAVSDQHTPIHDSYSDVYTQSSDKSL</sequence>